<organism evidence="3 4">
    <name type="scientific">Eggerthella guodeyinii</name>
    <dbReference type="NCBI Taxonomy" id="2690837"/>
    <lineage>
        <taxon>Bacteria</taxon>
        <taxon>Bacillati</taxon>
        <taxon>Actinomycetota</taxon>
        <taxon>Coriobacteriia</taxon>
        <taxon>Eggerthellales</taxon>
        <taxon>Eggerthellaceae</taxon>
        <taxon>Eggerthella</taxon>
    </lineage>
</organism>
<feature type="region of interest" description="Disordered" evidence="2">
    <location>
        <begin position="1"/>
        <end position="37"/>
    </location>
</feature>
<dbReference type="InterPro" id="IPR020945">
    <property type="entry name" value="DMSO/NO3_reduct_chaperone"/>
</dbReference>
<evidence type="ECO:0000256" key="1">
    <source>
        <dbReference type="ARBA" id="ARBA00023186"/>
    </source>
</evidence>
<dbReference type="PANTHER" id="PTHR34227:SF11">
    <property type="entry name" value="CHAPERONE PROTEIN TORD"/>
    <property type="match status" value="1"/>
</dbReference>
<accession>A0A6N7RP24</accession>
<evidence type="ECO:0000313" key="3">
    <source>
        <dbReference type="EMBL" id="MRX82737.1"/>
    </source>
</evidence>
<gene>
    <name evidence="3" type="ORF">GJG86_09570</name>
</gene>
<evidence type="ECO:0000313" key="4">
    <source>
        <dbReference type="Proteomes" id="UP000438093"/>
    </source>
</evidence>
<evidence type="ECO:0000256" key="2">
    <source>
        <dbReference type="SAM" id="MobiDB-lite"/>
    </source>
</evidence>
<dbReference type="AlphaFoldDB" id="A0A6N7RP24"/>
<dbReference type="Proteomes" id="UP000438093">
    <property type="component" value="Unassembled WGS sequence"/>
</dbReference>
<dbReference type="SUPFAM" id="SSF89155">
    <property type="entry name" value="TorD-like"/>
    <property type="match status" value="1"/>
</dbReference>
<comment type="caution">
    <text evidence="3">The sequence shown here is derived from an EMBL/GenBank/DDBJ whole genome shotgun (WGS) entry which is preliminary data.</text>
</comment>
<proteinExistence type="predicted"/>
<dbReference type="EMBL" id="VTFY01000007">
    <property type="protein sequence ID" value="MRX82737.1"/>
    <property type="molecule type" value="Genomic_DNA"/>
</dbReference>
<feature type="region of interest" description="Disordered" evidence="2">
    <location>
        <begin position="74"/>
        <end position="93"/>
    </location>
</feature>
<name>A0A6N7RP24_9ACTN</name>
<sequence>MRAIASAMARTPCAGSSPSRLSMPERPAADRSPCADARPALLSLRRHTTCGSSESARPTKGRILQVAPAPWRGHVASASPAAKPPPYPSSKETPMLTHTQLLDFFSESASTYRFLSQVFFKELNDQAIAELAAAEYPDDTGNAHLDEGYRLVRRYFAFSATDRRTQLACEYARIFLAAGVFTKERQTAVPYESVFTGDERIMMGDARDDVVARFLEDGFQVNPDLHEPEDHLAFELEYLVNMKERAGEWAQAKDKARLRRNVVRQLEFIEGHLLNWIPALRDVAQEYAKLTFYPGMLLVAQGALEQGRDLLRDILEQLDGTNAAA</sequence>
<dbReference type="InterPro" id="IPR050289">
    <property type="entry name" value="TorD/DmsD_chaperones"/>
</dbReference>
<evidence type="ECO:0008006" key="5">
    <source>
        <dbReference type="Google" id="ProtNLM"/>
    </source>
</evidence>
<keyword evidence="1" id="KW-0143">Chaperone</keyword>
<dbReference type="Gene3D" id="1.10.3480.10">
    <property type="entry name" value="TorD-like"/>
    <property type="match status" value="1"/>
</dbReference>
<dbReference type="Pfam" id="PF02613">
    <property type="entry name" value="Nitrate_red_del"/>
    <property type="match status" value="1"/>
</dbReference>
<reference evidence="4" key="1">
    <citation type="submission" date="2019-08" db="EMBL/GenBank/DDBJ databases">
        <title>Arthrobacter sp. nov., isolated from plateau pika and Tibetan wild ass.</title>
        <authorList>
            <person name="Ge Y."/>
        </authorList>
    </citation>
    <scope>NUCLEOTIDE SEQUENCE [LARGE SCALE GENOMIC DNA]</scope>
    <source>
        <strain evidence="4">HF-4214</strain>
    </source>
</reference>
<keyword evidence="4" id="KW-1185">Reference proteome</keyword>
<dbReference type="PANTHER" id="PTHR34227">
    <property type="entry name" value="CHAPERONE PROTEIN YCDY"/>
    <property type="match status" value="1"/>
</dbReference>
<protein>
    <recommendedName>
        <fullName evidence="5">Molecular chaperone TorD family protein</fullName>
    </recommendedName>
</protein>
<dbReference type="InterPro" id="IPR036411">
    <property type="entry name" value="TorD-like_sf"/>
</dbReference>